<evidence type="ECO:0000313" key="2">
    <source>
        <dbReference type="Proteomes" id="UP001163321"/>
    </source>
</evidence>
<dbReference type="EMBL" id="CM047583">
    <property type="protein sequence ID" value="KAI9912990.1"/>
    <property type="molecule type" value="Genomic_DNA"/>
</dbReference>
<gene>
    <name evidence="1" type="ORF">PsorP6_006772</name>
</gene>
<protein>
    <submittedName>
        <fullName evidence="1">Uncharacterized protein</fullName>
    </submittedName>
</protein>
<comment type="caution">
    <text evidence="1">The sequence shown here is derived from an EMBL/GenBank/DDBJ whole genome shotgun (WGS) entry which is preliminary data.</text>
</comment>
<sequence length="421" mass="46697">MDMRSLIHEGSSPTNSGRSNSSSVSSNATVGCTASINSSTFPPPITSSTLPMPPFVAMRQQPTIFQRSAAPSDVSQASTLAPLRFIIPNSTPSCNNFRHSLPASTASHMQHLYSTSEPELEPQSQHLNPCPDDSFIVKTEQQEVSAKLDDVSEAKKIAPKRTRSSKLSSRSTKSKARPGLRKGKWTEEESQYAARLTYYFKEGLLPLERGTMLRLYLSQKLNCEPMRITKKFTGGECIGKQVFRPCSPTPESRVRIMQAQLELVTLEAAFIKRLKKNREEPPVSTDEFEKRPTPRSQLVPLKPRMYHRGEDETEGDEDEANAVGLLLDFFYKANRNEKESGKKIPSNNNDDISSENGKEKEEEQIKKELIETRTPTSPATISDMLINSPTKRMRALSVSGCVDPATAKRSRVGSLSTVTAA</sequence>
<dbReference type="Proteomes" id="UP001163321">
    <property type="component" value="Chromosome 4"/>
</dbReference>
<reference evidence="1 2" key="1">
    <citation type="journal article" date="2022" name="bioRxiv">
        <title>The genome of the oomycete Peronosclerospora sorghi, a cosmopolitan pathogen of maize and sorghum, is inflated with dispersed pseudogenes.</title>
        <authorList>
            <person name="Fletcher K."/>
            <person name="Martin F."/>
            <person name="Isakeit T."/>
            <person name="Cavanaugh K."/>
            <person name="Magill C."/>
            <person name="Michelmore R."/>
        </authorList>
    </citation>
    <scope>NUCLEOTIDE SEQUENCE [LARGE SCALE GENOMIC DNA]</scope>
    <source>
        <strain evidence="1">P6</strain>
    </source>
</reference>
<name>A0ACC0W2W2_9STRA</name>
<proteinExistence type="predicted"/>
<evidence type="ECO:0000313" key="1">
    <source>
        <dbReference type="EMBL" id="KAI9912990.1"/>
    </source>
</evidence>
<organism evidence="1 2">
    <name type="scientific">Peronosclerospora sorghi</name>
    <dbReference type="NCBI Taxonomy" id="230839"/>
    <lineage>
        <taxon>Eukaryota</taxon>
        <taxon>Sar</taxon>
        <taxon>Stramenopiles</taxon>
        <taxon>Oomycota</taxon>
        <taxon>Peronosporomycetes</taxon>
        <taxon>Peronosporales</taxon>
        <taxon>Peronosporaceae</taxon>
        <taxon>Peronosclerospora</taxon>
    </lineage>
</organism>
<keyword evidence="2" id="KW-1185">Reference proteome</keyword>
<accession>A0ACC0W2W2</accession>